<reference evidence="13 14" key="1">
    <citation type="submission" date="2023-03" db="EMBL/GenBank/DDBJ databases">
        <title>High recombination rates correlate with genetic variation in Cardiocondyla obscurior ants.</title>
        <authorList>
            <person name="Errbii M."/>
        </authorList>
    </citation>
    <scope>NUCLEOTIDE SEQUENCE [LARGE SCALE GENOMIC DNA]</scope>
    <source>
        <strain evidence="13">Alpha-2009</strain>
        <tissue evidence="13">Whole body</tissue>
    </source>
</reference>
<comment type="similarity">
    <text evidence="3">Belongs to the pterin-4-alpha-carbinolamine dehydratase family.</text>
</comment>
<evidence type="ECO:0000256" key="4">
    <source>
        <dbReference type="ARBA" id="ARBA00009430"/>
    </source>
</evidence>
<dbReference type="HAMAP" id="MF_00434">
    <property type="entry name" value="Pterin_4_alpha"/>
    <property type="match status" value="1"/>
</dbReference>
<evidence type="ECO:0000313" key="13">
    <source>
        <dbReference type="EMBL" id="KAL0116751.1"/>
    </source>
</evidence>
<dbReference type="SUPFAM" id="SSF55248">
    <property type="entry name" value="PCD-like"/>
    <property type="match status" value="1"/>
</dbReference>
<evidence type="ECO:0000256" key="12">
    <source>
        <dbReference type="SAM" id="Coils"/>
    </source>
</evidence>
<comment type="caution">
    <text evidence="13">The sequence shown here is derived from an EMBL/GenBank/DDBJ whole genome shotgun (WGS) entry which is preliminary data.</text>
</comment>
<keyword evidence="14" id="KW-1185">Reference proteome</keyword>
<dbReference type="NCBIfam" id="NF002018">
    <property type="entry name" value="PRK00823.1-3"/>
    <property type="match status" value="1"/>
</dbReference>
<dbReference type="EC" id="4.2.1.96" evidence="5"/>
<keyword evidence="7" id="KW-0804">Transcription</keyword>
<dbReference type="CDD" id="cd00914">
    <property type="entry name" value="PCD_DCoH_subfamily_b"/>
    <property type="match status" value="1"/>
</dbReference>
<comment type="similarity">
    <text evidence="4">Belongs to the eukaryotic RPA49/POLR1E RNA polymerase subunit family.</text>
</comment>
<gene>
    <name evidence="13" type="ORF">PUN28_009990</name>
</gene>
<dbReference type="InterPro" id="IPR001533">
    <property type="entry name" value="Pterin_deHydtase"/>
</dbReference>
<comment type="catalytic activity">
    <reaction evidence="1">
        <text>(4aS,6R)-4a-hydroxy-L-erythro-5,6,7,8-tetrahydrobiopterin = (6R)-L-erythro-6,7-dihydrobiopterin + H2O</text>
        <dbReference type="Rhea" id="RHEA:11920"/>
        <dbReference type="ChEBI" id="CHEBI:15377"/>
        <dbReference type="ChEBI" id="CHEBI:15642"/>
        <dbReference type="ChEBI" id="CHEBI:43120"/>
        <dbReference type="EC" id="4.2.1.96"/>
    </reaction>
</comment>
<dbReference type="GO" id="GO:0005730">
    <property type="term" value="C:nucleolus"/>
    <property type="evidence" value="ECO:0007669"/>
    <property type="project" value="UniProtKB-SubCell"/>
</dbReference>
<dbReference type="EMBL" id="JADYXP020000009">
    <property type="protein sequence ID" value="KAL0116751.1"/>
    <property type="molecule type" value="Genomic_DNA"/>
</dbReference>
<dbReference type="GO" id="GO:0008124">
    <property type="term" value="F:4-alpha-hydroxytetrahydrobiopterin dehydratase activity"/>
    <property type="evidence" value="ECO:0007669"/>
    <property type="project" value="UniProtKB-EC"/>
</dbReference>
<dbReference type="Proteomes" id="UP001430953">
    <property type="component" value="Unassembled WGS sequence"/>
</dbReference>
<dbReference type="GO" id="GO:0003677">
    <property type="term" value="F:DNA binding"/>
    <property type="evidence" value="ECO:0007669"/>
    <property type="project" value="InterPro"/>
</dbReference>
<keyword evidence="9" id="KW-0539">Nucleus</keyword>
<dbReference type="AlphaFoldDB" id="A0AAW2FLC2"/>
<dbReference type="InterPro" id="IPR009668">
    <property type="entry name" value="RNA_pol-assoc_fac_A49-like"/>
</dbReference>
<evidence type="ECO:0000256" key="7">
    <source>
        <dbReference type="ARBA" id="ARBA00023163"/>
    </source>
</evidence>
<name>A0AAW2FLC2_9HYME</name>
<keyword evidence="8" id="KW-0456">Lyase</keyword>
<evidence type="ECO:0000256" key="9">
    <source>
        <dbReference type="ARBA" id="ARBA00023242"/>
    </source>
</evidence>
<evidence type="ECO:0000256" key="1">
    <source>
        <dbReference type="ARBA" id="ARBA00001554"/>
    </source>
</evidence>
<evidence type="ECO:0000256" key="3">
    <source>
        <dbReference type="ARBA" id="ARBA00006472"/>
    </source>
</evidence>
<dbReference type="NCBIfam" id="NF002020">
    <property type="entry name" value="PRK00823.1-5"/>
    <property type="match status" value="1"/>
</dbReference>
<dbReference type="Pfam" id="PF01329">
    <property type="entry name" value="Pterin_4a"/>
    <property type="match status" value="1"/>
</dbReference>
<evidence type="ECO:0000313" key="14">
    <source>
        <dbReference type="Proteomes" id="UP001430953"/>
    </source>
</evidence>
<dbReference type="InterPro" id="IPR036428">
    <property type="entry name" value="PCD_sf"/>
</dbReference>
<organism evidence="13 14">
    <name type="scientific">Cardiocondyla obscurior</name>
    <dbReference type="NCBI Taxonomy" id="286306"/>
    <lineage>
        <taxon>Eukaryota</taxon>
        <taxon>Metazoa</taxon>
        <taxon>Ecdysozoa</taxon>
        <taxon>Arthropoda</taxon>
        <taxon>Hexapoda</taxon>
        <taxon>Insecta</taxon>
        <taxon>Pterygota</taxon>
        <taxon>Neoptera</taxon>
        <taxon>Endopterygota</taxon>
        <taxon>Hymenoptera</taxon>
        <taxon>Apocrita</taxon>
        <taxon>Aculeata</taxon>
        <taxon>Formicoidea</taxon>
        <taxon>Formicidae</taxon>
        <taxon>Myrmicinae</taxon>
        <taxon>Cardiocondyla</taxon>
    </lineage>
</organism>
<evidence type="ECO:0000256" key="10">
    <source>
        <dbReference type="ARBA" id="ARBA00030497"/>
    </source>
</evidence>
<accession>A0AAW2FLC2</accession>
<comment type="subcellular location">
    <subcellularLocation>
        <location evidence="2">Nucleus</location>
        <location evidence="2">Nucleolus</location>
    </subcellularLocation>
</comment>
<dbReference type="Gene3D" id="3.30.1360.20">
    <property type="entry name" value="Transcriptional coactivator/pterin dehydratase"/>
    <property type="match status" value="1"/>
</dbReference>
<evidence type="ECO:0000256" key="8">
    <source>
        <dbReference type="ARBA" id="ARBA00023239"/>
    </source>
</evidence>
<feature type="coiled-coil region" evidence="12">
    <location>
        <begin position="130"/>
        <end position="168"/>
    </location>
</feature>
<evidence type="ECO:0000256" key="6">
    <source>
        <dbReference type="ARBA" id="ARBA00022478"/>
    </source>
</evidence>
<protein>
    <recommendedName>
        <fullName evidence="5">4a-hydroxytetrahydrobiopterin dehydratase</fullName>
        <ecNumber evidence="5">4.2.1.96</ecNumber>
    </recommendedName>
    <alternativeName>
        <fullName evidence="10">4-alpha-hydroxy-tetrahydropterin dehydratase</fullName>
    </alternativeName>
    <alternativeName>
        <fullName evidence="11">Pterin carbinolamine dehydratase</fullName>
    </alternativeName>
</protein>
<evidence type="ECO:0000256" key="2">
    <source>
        <dbReference type="ARBA" id="ARBA00004604"/>
    </source>
</evidence>
<dbReference type="Pfam" id="PF06870">
    <property type="entry name" value="RNA_pol_I_A49"/>
    <property type="match status" value="1"/>
</dbReference>
<sequence length="460" mass="52760">MKRLKAIIEDVNVQSDKIQPIIVNFQNGELKDEEVKEMSCGLFRDQKDDKTVLALSNGHIVYKGYRPDCEKESTRTMLVLHNKRTGKVKLFEAERWQVTPVLEKPNVKDNQNDLEKNIGILNKQFGSKRVKRRTEQFEKLKVNVDAVKEQLEKTVSNVEIDRLELSNQLQTEEHLSNTILPVCNRNATNAKDVYNIYDIIPKSKLETLYEHAMEVLNGDVEGKGKFFKRTLRTIQSDPDNVNKIALLLYIEMINTWFAMPMKNAKRRDVVICSVSEEVNQYIIDTYSVSSPNGRTRPNTMKDKGLVHSLILALTISNFVLDLEQFRVMLETRTSLKKLMDLAKIIGAISTKEDKKVITLKSKLTSEEREQNLNPLLSTGWSVQANRDAIYKEFVFKNFNEAFGFMARVALQAEKMDHHPEWFNVYNKVNITLSSHDVNGLSQRDVKLATFIDKAAASTGN</sequence>
<evidence type="ECO:0000256" key="11">
    <source>
        <dbReference type="ARBA" id="ARBA00031023"/>
    </source>
</evidence>
<dbReference type="GO" id="GO:0000428">
    <property type="term" value="C:DNA-directed RNA polymerase complex"/>
    <property type="evidence" value="ECO:0007669"/>
    <property type="project" value="UniProtKB-KW"/>
</dbReference>
<dbReference type="GO" id="GO:0006729">
    <property type="term" value="P:tetrahydrobiopterin biosynthetic process"/>
    <property type="evidence" value="ECO:0007669"/>
    <property type="project" value="InterPro"/>
</dbReference>
<proteinExistence type="inferred from homology"/>
<keyword evidence="12" id="KW-0175">Coiled coil</keyword>
<keyword evidence="6" id="KW-0240">DNA-directed RNA polymerase</keyword>
<dbReference type="FunFam" id="3.30.1360.20:FF:000001">
    <property type="entry name" value="Pterin-4-alpha-carbinolamine dehydratase 2"/>
    <property type="match status" value="1"/>
</dbReference>
<dbReference type="PANTHER" id="PTHR14440">
    <property type="entry name" value="DNA-DIRECTED RNA POLYMERASE I SUBUNIT RPA49"/>
    <property type="match status" value="1"/>
</dbReference>
<dbReference type="GO" id="GO:0006351">
    <property type="term" value="P:DNA-templated transcription"/>
    <property type="evidence" value="ECO:0007669"/>
    <property type="project" value="InterPro"/>
</dbReference>
<evidence type="ECO:0000256" key="5">
    <source>
        <dbReference type="ARBA" id="ARBA00013252"/>
    </source>
</evidence>